<dbReference type="PANTHER" id="PTHR47629">
    <property type="entry name" value="C-TYPE LECTIN-RELATED"/>
    <property type="match status" value="1"/>
</dbReference>
<dbReference type="PANTHER" id="PTHR47629:SF10">
    <property type="entry name" value="PAN-3 DOMAIN-CONTAINING PROTEIN"/>
    <property type="match status" value="1"/>
</dbReference>
<dbReference type="eggNOG" id="ENOG502THZD">
    <property type="taxonomic scope" value="Eukaryota"/>
</dbReference>
<dbReference type="SMART" id="SM00605">
    <property type="entry name" value="CW"/>
    <property type="match status" value="1"/>
</dbReference>
<protein>
    <submittedName>
        <fullName evidence="4">CW domain-containing protein</fullName>
    </submittedName>
</protein>
<dbReference type="AlphaFoldDB" id="A0A1I7UGB9"/>
<accession>A0A1I7UGB9</accession>
<reference evidence="4" key="1">
    <citation type="submission" date="2016-11" db="UniProtKB">
        <authorList>
            <consortium name="WormBaseParasite"/>
        </authorList>
    </citation>
    <scope>IDENTIFICATION</scope>
</reference>
<feature type="chain" id="PRO_5009308957" evidence="1">
    <location>
        <begin position="17"/>
        <end position="247"/>
    </location>
</feature>
<organism evidence="3 4">
    <name type="scientific">Caenorhabditis tropicalis</name>
    <dbReference type="NCBI Taxonomy" id="1561998"/>
    <lineage>
        <taxon>Eukaryota</taxon>
        <taxon>Metazoa</taxon>
        <taxon>Ecdysozoa</taxon>
        <taxon>Nematoda</taxon>
        <taxon>Chromadorea</taxon>
        <taxon>Rhabditida</taxon>
        <taxon>Rhabditina</taxon>
        <taxon>Rhabditomorpha</taxon>
        <taxon>Rhabditoidea</taxon>
        <taxon>Rhabditidae</taxon>
        <taxon>Peloderinae</taxon>
        <taxon>Caenorhabditis</taxon>
    </lineage>
</organism>
<evidence type="ECO:0000256" key="1">
    <source>
        <dbReference type="SAM" id="SignalP"/>
    </source>
</evidence>
<keyword evidence="3" id="KW-1185">Reference proteome</keyword>
<feature type="domain" description="PAN-3" evidence="2">
    <location>
        <begin position="3"/>
        <end position="142"/>
    </location>
</feature>
<sequence length="247" mass="27695">MFRLVFCFLILKYVESRTMVLVRGVPDPSTSYATTILAGVSFDECLARCYSDDFCLVSYGNIESVCYLYLMGDILKIKTEETGDDQVGIKVQGAFTTCPLTASDLFEGVENTFDANVTTSYQILTKETPGYYRIKYKFGYETSSECSDLLSYEPDCSNMEIVTQPLTYSEAWYVEKDLGSDGKMTIPNAASLSLFNEALLSTGVKDGLYMVGLRRHNILMSWKWDIPELALDSTGISWGVDQPNVYE</sequence>
<evidence type="ECO:0000313" key="3">
    <source>
        <dbReference type="Proteomes" id="UP000095282"/>
    </source>
</evidence>
<dbReference type="Pfam" id="PF08277">
    <property type="entry name" value="PAN_3"/>
    <property type="match status" value="1"/>
</dbReference>
<feature type="signal peptide" evidence="1">
    <location>
        <begin position="1"/>
        <end position="16"/>
    </location>
</feature>
<dbReference type="Proteomes" id="UP000095282">
    <property type="component" value="Unplaced"/>
</dbReference>
<name>A0A1I7UGB9_9PELO</name>
<dbReference type="InterPro" id="IPR006583">
    <property type="entry name" value="PAN-3_domain"/>
</dbReference>
<keyword evidence="1" id="KW-0732">Signal</keyword>
<evidence type="ECO:0000313" key="4">
    <source>
        <dbReference type="WBParaSite" id="Csp11.Scaffold629.g9043.t1"/>
    </source>
</evidence>
<proteinExistence type="predicted"/>
<dbReference type="WBParaSite" id="Csp11.Scaffold629.g9043.t1">
    <property type="protein sequence ID" value="Csp11.Scaffold629.g9043.t1"/>
    <property type="gene ID" value="Csp11.Scaffold629.g9043"/>
</dbReference>
<evidence type="ECO:0000259" key="2">
    <source>
        <dbReference type="SMART" id="SM00605"/>
    </source>
</evidence>